<dbReference type="Proteomes" id="UP000291838">
    <property type="component" value="Unassembled WGS sequence"/>
</dbReference>
<dbReference type="InterPro" id="IPR013830">
    <property type="entry name" value="SGNH_hydro"/>
</dbReference>
<dbReference type="OrthoDB" id="3781044at2"/>
<dbReference type="EMBL" id="SDWS01000004">
    <property type="protein sequence ID" value="RYB90669.1"/>
    <property type="molecule type" value="Genomic_DNA"/>
</dbReference>
<comment type="caution">
    <text evidence="2">The sequence shown here is derived from an EMBL/GenBank/DDBJ whole genome shotgun (WGS) entry which is preliminary data.</text>
</comment>
<dbReference type="Gene3D" id="3.40.50.1110">
    <property type="entry name" value="SGNH hydrolase"/>
    <property type="match status" value="1"/>
</dbReference>
<dbReference type="AlphaFoldDB" id="A0A4Q2RSC0"/>
<evidence type="ECO:0000313" key="3">
    <source>
        <dbReference type="Proteomes" id="UP000291838"/>
    </source>
</evidence>
<feature type="domain" description="SGNH hydrolase-type esterase" evidence="1">
    <location>
        <begin position="13"/>
        <end position="159"/>
    </location>
</feature>
<dbReference type="InterPro" id="IPR036514">
    <property type="entry name" value="SGNH_hydro_sf"/>
</dbReference>
<reference evidence="2 3" key="1">
    <citation type="submission" date="2019-01" db="EMBL/GenBank/DDBJ databases">
        <title>Novel species of Nocardioides.</title>
        <authorList>
            <person name="Liu Q."/>
            <person name="Xin Y.-H."/>
        </authorList>
    </citation>
    <scope>NUCLEOTIDE SEQUENCE [LARGE SCALE GENOMIC DNA]</scope>
    <source>
        <strain evidence="2 3">HLT3-15</strain>
    </source>
</reference>
<accession>A0A4Q2RSC0</accession>
<dbReference type="RefSeq" id="WP_129475242.1">
    <property type="nucleotide sequence ID" value="NZ_SDWS01000004.1"/>
</dbReference>
<organism evidence="2 3">
    <name type="scientific">Nocardioides glacieisoli</name>
    <dbReference type="NCBI Taxonomy" id="1168730"/>
    <lineage>
        <taxon>Bacteria</taxon>
        <taxon>Bacillati</taxon>
        <taxon>Actinomycetota</taxon>
        <taxon>Actinomycetes</taxon>
        <taxon>Propionibacteriales</taxon>
        <taxon>Nocardioidaceae</taxon>
        <taxon>Nocardioides</taxon>
    </lineage>
</organism>
<name>A0A4Q2RSC0_9ACTN</name>
<evidence type="ECO:0000313" key="2">
    <source>
        <dbReference type="EMBL" id="RYB90669.1"/>
    </source>
</evidence>
<proteinExistence type="predicted"/>
<protein>
    <recommendedName>
        <fullName evidence="1">SGNH hydrolase-type esterase domain-containing protein</fullName>
    </recommendedName>
</protein>
<dbReference type="Pfam" id="PF13472">
    <property type="entry name" value="Lipase_GDSL_2"/>
    <property type="match status" value="1"/>
</dbReference>
<evidence type="ECO:0000259" key="1">
    <source>
        <dbReference type="Pfam" id="PF13472"/>
    </source>
</evidence>
<sequence>MRIVLLGDSHLARVRRDLAAIGPDVTNAAGGGASSLDLLQQARRAGVRGQDVVVVSVGTNDAAPWSQVPLDEFAAALTDCLGSVPAGSGVYVAPPGVDESRLAGTGDRTNAVLDRYRDAALAVCEQAGARIVRADHVIAPLGPGAFADDGLHLGGRAYDLLLPAIAEAVRT</sequence>
<gene>
    <name evidence="2" type="ORF">EUA06_10245</name>
</gene>
<keyword evidence="3" id="KW-1185">Reference proteome</keyword>
<dbReference type="SUPFAM" id="SSF52266">
    <property type="entry name" value="SGNH hydrolase"/>
    <property type="match status" value="1"/>
</dbReference>